<feature type="binding site" evidence="11">
    <location>
        <position position="268"/>
    </location>
    <ligand>
        <name>Ca(2+)</name>
        <dbReference type="ChEBI" id="CHEBI:29108"/>
        <label>1</label>
    </ligand>
</feature>
<dbReference type="InterPro" id="IPR041645">
    <property type="entry name" value="ADAMTS_CR_2"/>
</dbReference>
<keyword evidence="4 11" id="KW-0479">Metal-binding</keyword>
<evidence type="ECO:0000256" key="10">
    <source>
        <dbReference type="PIRSR" id="PIRSR613273-1"/>
    </source>
</evidence>
<dbReference type="Pfam" id="PF19236">
    <property type="entry name" value="ADAMTS_CR_3"/>
    <property type="match status" value="1"/>
</dbReference>
<feature type="binding site" evidence="11 13">
    <location>
        <position position="323"/>
    </location>
    <ligand>
        <name>Zn(2+)</name>
        <dbReference type="ChEBI" id="CHEBI:29105"/>
        <note>catalytic</note>
    </ligand>
</feature>
<evidence type="ECO:0000256" key="14">
    <source>
        <dbReference type="SAM" id="MobiDB-lite"/>
    </source>
</evidence>
<dbReference type="InterPro" id="IPR024079">
    <property type="entry name" value="MetalloPept_cat_dom_sf"/>
</dbReference>
<keyword evidence="5" id="KW-0378">Hydrolase</keyword>
<feature type="active site" evidence="10 13">
    <location>
        <position position="320"/>
    </location>
</feature>
<evidence type="ECO:0000256" key="9">
    <source>
        <dbReference type="ARBA" id="ARBA00023180"/>
    </source>
</evidence>
<dbReference type="InterPro" id="IPR050439">
    <property type="entry name" value="ADAMTS_ADAMTS-like"/>
</dbReference>
<dbReference type="GO" id="GO:0005576">
    <property type="term" value="C:extracellular region"/>
    <property type="evidence" value="ECO:0007669"/>
    <property type="project" value="UniProtKB-SubCell"/>
</dbReference>
<evidence type="ECO:0000256" key="2">
    <source>
        <dbReference type="ARBA" id="ARBA00022525"/>
    </source>
</evidence>
<dbReference type="GO" id="GO:0046872">
    <property type="term" value="F:metal ion binding"/>
    <property type="evidence" value="ECO:0007669"/>
    <property type="project" value="UniProtKB-KW"/>
</dbReference>
<dbReference type="SMART" id="SM00209">
    <property type="entry name" value="TSP1"/>
    <property type="match status" value="4"/>
</dbReference>
<feature type="disulfide bond" evidence="12">
    <location>
        <begin position="450"/>
        <end position="461"/>
    </location>
</feature>
<evidence type="ECO:0000256" key="1">
    <source>
        <dbReference type="ARBA" id="ARBA00004613"/>
    </source>
</evidence>
<feature type="disulfide bond" evidence="12">
    <location>
        <begin position="401"/>
        <end position="427"/>
    </location>
</feature>
<evidence type="ECO:0000256" key="7">
    <source>
        <dbReference type="ARBA" id="ARBA00023049"/>
    </source>
</evidence>
<dbReference type="InterPro" id="IPR045371">
    <property type="entry name" value="ADAMTS_CR_3"/>
</dbReference>
<dbReference type="FunFam" id="2.60.120.830:FF:000003">
    <property type="entry name" value="ADAM metallopeptidase with thrombospondin type 1 motif 13"/>
    <property type="match status" value="1"/>
</dbReference>
<feature type="disulfide bond" evidence="12">
    <location>
        <begin position="297"/>
        <end position="375"/>
    </location>
</feature>
<feature type="disulfide bond" evidence="12">
    <location>
        <begin position="422"/>
        <end position="456"/>
    </location>
</feature>
<dbReference type="InterPro" id="IPR013273">
    <property type="entry name" value="ADAMTS/ADAMTS-like"/>
</dbReference>
<reference evidence="17" key="3">
    <citation type="submission" date="2025-09" db="UniProtKB">
        <authorList>
            <consortium name="Ensembl"/>
        </authorList>
    </citation>
    <scope>IDENTIFICATION</scope>
</reference>
<protein>
    <submittedName>
        <fullName evidence="17">ADAM metallopeptidase with thrombospondin type 1 motif 13</fullName>
    </submittedName>
</protein>
<evidence type="ECO:0000256" key="6">
    <source>
        <dbReference type="ARBA" id="ARBA00022833"/>
    </source>
</evidence>
<dbReference type="GO" id="GO:0006508">
    <property type="term" value="P:proteolysis"/>
    <property type="evidence" value="ECO:0007669"/>
    <property type="project" value="UniProtKB-KW"/>
</dbReference>
<feature type="binding site" evidence="11">
    <location>
        <position position="261"/>
    </location>
    <ligand>
        <name>Ca(2+)</name>
        <dbReference type="ChEBI" id="CHEBI:29108"/>
        <label>2</label>
    </ligand>
</feature>
<evidence type="ECO:0000256" key="8">
    <source>
        <dbReference type="ARBA" id="ARBA00023157"/>
    </source>
</evidence>
<evidence type="ECO:0000256" key="5">
    <source>
        <dbReference type="ARBA" id="ARBA00022801"/>
    </source>
</evidence>
<feature type="binding site" evidence="11">
    <location>
        <position position="378"/>
    </location>
    <ligand>
        <name>Ca(2+)</name>
        <dbReference type="ChEBI" id="CHEBI:29108"/>
        <label>2</label>
    </ligand>
</feature>
<dbReference type="InterPro" id="IPR010294">
    <property type="entry name" value="ADAMTS_spacer1"/>
</dbReference>
<dbReference type="SUPFAM" id="SSF82895">
    <property type="entry name" value="TSP-1 type 1 repeat"/>
    <property type="match status" value="4"/>
</dbReference>
<dbReference type="Pfam" id="PF00090">
    <property type="entry name" value="TSP_1"/>
    <property type="match status" value="1"/>
</dbReference>
<feature type="binding site" evidence="11">
    <location>
        <position position="178"/>
    </location>
    <ligand>
        <name>Ca(2+)</name>
        <dbReference type="ChEBI" id="CHEBI:29108"/>
        <label>1</label>
    </ligand>
</feature>
<dbReference type="CDD" id="cd04273">
    <property type="entry name" value="ZnMc_ADAMTS_like"/>
    <property type="match status" value="1"/>
</dbReference>
<feature type="disulfide bond" evidence="12">
    <location>
        <begin position="490"/>
        <end position="528"/>
    </location>
</feature>
<dbReference type="GO" id="GO:0031012">
    <property type="term" value="C:extracellular matrix"/>
    <property type="evidence" value="ECO:0007669"/>
    <property type="project" value="TreeGrafter"/>
</dbReference>
<keyword evidence="8 12" id="KW-1015">Disulfide bond</keyword>
<feature type="disulfide bond" evidence="12">
    <location>
        <begin position="501"/>
        <end position="513"/>
    </location>
</feature>
<keyword evidence="2" id="KW-0964">Secreted</keyword>
<dbReference type="PANTHER" id="PTHR13723">
    <property type="entry name" value="ADAMTS A DISINTEGRIN AND METALLOPROTEASE WITH THROMBOSPONDIN MOTIFS PROTEASE"/>
    <property type="match status" value="1"/>
</dbReference>
<keyword evidence="7" id="KW-0482">Metalloprotease</keyword>
<feature type="disulfide bond" evidence="12">
    <location>
        <begin position="250"/>
        <end position="303"/>
    </location>
</feature>
<dbReference type="Gene3D" id="3.40.1620.60">
    <property type="match status" value="1"/>
</dbReference>
<evidence type="ECO:0000256" key="3">
    <source>
        <dbReference type="ARBA" id="ARBA00022670"/>
    </source>
</evidence>
<comment type="subcellular location">
    <subcellularLocation>
        <location evidence="1">Secreted</location>
    </subcellularLocation>
</comment>
<dbReference type="SUPFAM" id="SSF55486">
    <property type="entry name" value="Metalloproteases ('zincins'), catalytic domain"/>
    <property type="match status" value="1"/>
</dbReference>
<evidence type="ECO:0000259" key="16">
    <source>
        <dbReference type="PROSITE" id="PS50215"/>
    </source>
</evidence>
<dbReference type="Gene3D" id="2.60.120.830">
    <property type="match status" value="1"/>
</dbReference>
<dbReference type="InterPro" id="IPR001590">
    <property type="entry name" value="Peptidase_M12B"/>
</dbReference>
<feature type="binding site" evidence="11">
    <location>
        <position position="378"/>
    </location>
    <ligand>
        <name>Ca(2+)</name>
        <dbReference type="ChEBI" id="CHEBI:29108"/>
        <label>1</label>
    </ligand>
</feature>
<evidence type="ECO:0000256" key="11">
    <source>
        <dbReference type="PIRSR" id="PIRSR613273-2"/>
    </source>
</evidence>
<dbReference type="FunFam" id="2.20.100.10:FF:000001">
    <property type="entry name" value="semaphorin-5A isoform X1"/>
    <property type="match status" value="1"/>
</dbReference>
<proteinExistence type="predicted"/>
<feature type="disulfide bond" evidence="12">
    <location>
        <begin position="486"/>
        <end position="523"/>
    </location>
</feature>
<evidence type="ECO:0000256" key="4">
    <source>
        <dbReference type="ARBA" id="ARBA00022723"/>
    </source>
</evidence>
<keyword evidence="3" id="KW-0645">Protease</keyword>
<dbReference type="InterPro" id="IPR035914">
    <property type="entry name" value="Sperma_CUB_dom_sf"/>
</dbReference>
<comment type="cofactor">
    <cofactor evidence="11">
        <name>Zn(2+)</name>
        <dbReference type="ChEBI" id="CHEBI:29105"/>
    </cofactor>
    <text evidence="11">Binds 1 zinc ion per subunit.</text>
</comment>
<name>A0A8C3Y7L2_CATUS</name>
<evidence type="ECO:0000256" key="15">
    <source>
        <dbReference type="SAM" id="SignalP"/>
    </source>
</evidence>
<feature type="signal peptide" evidence="15">
    <location>
        <begin position="1"/>
        <end position="16"/>
    </location>
</feature>
<gene>
    <name evidence="17" type="primary">ADAMTS13</name>
</gene>
<dbReference type="InterPro" id="IPR036383">
    <property type="entry name" value="TSP1_rpt_sf"/>
</dbReference>
<dbReference type="Pfam" id="PF17771">
    <property type="entry name" value="ADAMTS_CR_2"/>
    <property type="match status" value="1"/>
</dbReference>
<dbReference type="Proteomes" id="UP000694563">
    <property type="component" value="Chromosome 21"/>
</dbReference>
<feature type="region of interest" description="Disordered" evidence="14">
    <location>
        <begin position="1131"/>
        <end position="1155"/>
    </location>
</feature>
<accession>A0A8C3Y7L2</accession>
<dbReference type="Gene3D" id="3.40.390.10">
    <property type="entry name" value="Collagenase (Catalytic Domain)"/>
    <property type="match status" value="1"/>
</dbReference>
<evidence type="ECO:0000313" key="18">
    <source>
        <dbReference type="Proteomes" id="UP000694563"/>
    </source>
</evidence>
<dbReference type="Pfam" id="PF19030">
    <property type="entry name" value="TSP1_ADAMTS"/>
    <property type="match status" value="3"/>
</dbReference>
<dbReference type="SUPFAM" id="SSF49854">
    <property type="entry name" value="Spermadhesin, CUB domain"/>
    <property type="match status" value="2"/>
</dbReference>
<reference evidence="17" key="1">
    <citation type="submission" date="2020-10" db="EMBL/GenBank/DDBJ databases">
        <title>Catharus ustulatus (Swainson's thrush) genome, bCatUst1, primary haplotype v2.</title>
        <authorList>
            <person name="Delmore K."/>
            <person name="Vafadar M."/>
            <person name="Formenti G."/>
            <person name="Chow W."/>
            <person name="Pelan S."/>
            <person name="Howe K."/>
            <person name="Rhie A."/>
            <person name="Mountcastle J."/>
            <person name="Haase B."/>
            <person name="Fedrigo O."/>
            <person name="Jarvis E.D."/>
        </authorList>
    </citation>
    <scope>NUCLEOTIDE SEQUENCE [LARGE SCALE GENOMIC DNA]</scope>
</reference>
<comment type="caution">
    <text evidence="13">Lacks conserved residue(s) required for the propagation of feature annotation.</text>
</comment>
<keyword evidence="15" id="KW-0732">Signal</keyword>
<dbReference type="Ensembl" id="ENSCUST00005024194.1">
    <property type="protein sequence ID" value="ENSCUSP00005023357.1"/>
    <property type="gene ID" value="ENSCUSG00005014598.1"/>
</dbReference>
<feature type="disulfide bond" evidence="12">
    <location>
        <begin position="412"/>
        <end position="437"/>
    </location>
</feature>
<dbReference type="InterPro" id="IPR000884">
    <property type="entry name" value="TSP1_rpt"/>
</dbReference>
<feature type="binding site" evidence="11 13">
    <location>
        <position position="329"/>
    </location>
    <ligand>
        <name>Zn(2+)</name>
        <dbReference type="ChEBI" id="CHEBI:29105"/>
        <note>catalytic</note>
    </ligand>
</feature>
<evidence type="ECO:0000313" key="17">
    <source>
        <dbReference type="Ensembl" id="ENSCUSP00005023357.1"/>
    </source>
</evidence>
<feature type="binding site" evidence="11">
    <location>
        <position position="178"/>
    </location>
    <ligand>
        <name>Ca(2+)</name>
        <dbReference type="ChEBI" id="CHEBI:29108"/>
        <label>2</label>
    </ligand>
</feature>
<dbReference type="PROSITE" id="PS50092">
    <property type="entry name" value="TSP1"/>
    <property type="match status" value="3"/>
</dbReference>
<dbReference type="PRINTS" id="PR01857">
    <property type="entry name" value="ADAMTSFAMILY"/>
</dbReference>
<feature type="chain" id="PRO_5034109154" evidence="15">
    <location>
        <begin position="17"/>
        <end position="1404"/>
    </location>
</feature>
<keyword evidence="18" id="KW-1185">Reference proteome</keyword>
<dbReference type="PANTHER" id="PTHR13723:SF20">
    <property type="entry name" value="A DISINTEGRIN AND METALLOPROTEINASE WITH THROMBOSPONDIN MOTIFS 13"/>
    <property type="match status" value="1"/>
</dbReference>
<dbReference type="PROSITE" id="PS50215">
    <property type="entry name" value="ADAM_MEPRO"/>
    <property type="match status" value="1"/>
</dbReference>
<keyword evidence="9" id="KW-0325">Glycoprotein</keyword>
<keyword evidence="6 11" id="KW-0862">Zinc</keyword>
<keyword evidence="11" id="KW-0106">Calcium</keyword>
<dbReference type="Pfam" id="PF01421">
    <property type="entry name" value="Reprolysin"/>
    <property type="match status" value="1"/>
</dbReference>
<feature type="binding site" evidence="11 13">
    <location>
        <position position="319"/>
    </location>
    <ligand>
        <name>Zn(2+)</name>
        <dbReference type="ChEBI" id="CHEBI:29105"/>
        <note>catalytic</note>
    </ligand>
</feature>
<feature type="domain" description="Peptidase M12B" evidence="16">
    <location>
        <begin position="175"/>
        <end position="380"/>
    </location>
</feature>
<dbReference type="Pfam" id="PF05986">
    <property type="entry name" value="ADAMTS_spacer1"/>
    <property type="match status" value="1"/>
</dbReference>
<dbReference type="Gene3D" id="2.20.100.10">
    <property type="entry name" value="Thrombospondin type-1 (TSP1) repeat"/>
    <property type="match status" value="2"/>
</dbReference>
<evidence type="ECO:0000256" key="12">
    <source>
        <dbReference type="PIRSR" id="PIRSR613273-3"/>
    </source>
</evidence>
<feature type="binding site" evidence="11">
    <location>
        <position position="261"/>
    </location>
    <ligand>
        <name>Ca(2+)</name>
        <dbReference type="ChEBI" id="CHEBI:29108"/>
        <label>1</label>
    </ligand>
</feature>
<evidence type="ECO:0000256" key="13">
    <source>
        <dbReference type="PROSITE-ProRule" id="PRU00276"/>
    </source>
</evidence>
<feature type="disulfide bond" evidence="12">
    <location>
        <begin position="336"/>
        <end position="359"/>
    </location>
</feature>
<organism evidence="17 18">
    <name type="scientific">Catharus ustulatus</name>
    <name type="common">Russet-backed thrush</name>
    <name type="synonym">Hylocichla ustulatus</name>
    <dbReference type="NCBI Taxonomy" id="91951"/>
    <lineage>
        <taxon>Eukaryota</taxon>
        <taxon>Metazoa</taxon>
        <taxon>Chordata</taxon>
        <taxon>Craniata</taxon>
        <taxon>Vertebrata</taxon>
        <taxon>Euteleostomi</taxon>
        <taxon>Archelosauria</taxon>
        <taxon>Archosauria</taxon>
        <taxon>Dinosauria</taxon>
        <taxon>Saurischia</taxon>
        <taxon>Theropoda</taxon>
        <taxon>Coelurosauria</taxon>
        <taxon>Aves</taxon>
        <taxon>Neognathae</taxon>
        <taxon>Neoaves</taxon>
        <taxon>Telluraves</taxon>
        <taxon>Australaves</taxon>
        <taxon>Passeriformes</taxon>
        <taxon>Turdidae</taxon>
        <taxon>Catharus</taxon>
    </lineage>
</organism>
<sequence length="1404" mass="153458">AKLFFFLQKFLGALDAEDVLSYFGSSSVADVPEFVVAEPTCPCKEEHFGLRSCRVQHCSIQAWGQLYAFEFQEDHALLSSSFVSSQVVNSSFILLKRFPGNCFAGGKSLQPPGARSRVTYCEGQLQGVVTVGEEKIHIRPVRSKDVALLKDLGFSSPHILFKSAAREAKAEAAVKHLELMVVAGPDVYLYHKEDTERYVLANLNIGAELLRDASLGAHFRVHLMQMLVLREPEAELNITTNITSSLISVCEWSKKVNPQNDSDPQHADIVLYITRFDLELPDGNKELRGVTQLGGVCSSFWSCVITQDTGFDLGVTIAHEIGHSLGIAHDGEGNLCSSSGYIMGSAGNHNSIDLTWSPCSREQFLALVSTGQTSCLNDLPDMDGSIPGWKPGLYYGADEQCKIAFGSVATACTFADSNVDICKVLSCHVQPADKSSCTRLLVPLLDGTECGINKWCSKGQCSSLEELNAMAVVHGHWSAWSPLSPCSRSCGGGVVLRQRFCNNPRPAFGGQDCHGASMQAEMCNTQACLRSQQDFMAEQCAATNLKPLYLDVETPSFYTWTSAVGFAKGDLLCKHMCRAVGKEFMVSRGDNFLDGTRCEQDDTEHHGDLHLCVMGRCRAFGCDGHMGSRKAMDPCKVCGGDNSTCTKVSGSYTEGKAQEYVTFLSLPYNTTSVHVTNRSPLFTHLAVKVKGEYVVAGKGKISLNVTYPSVLEDKQIKYRVFLTQDNLPSLEEIHVDGPTQEEIEIQVYRRYTKEYGNVTNPDITFSYFVPRENLTYVWIPQQGPCSVTCGEGEAPVAHVCFDQSKHEVTEDQRCLELPQPLPEHKPCAMEPCLYRWRDECSAVCGTGVAQQNLTCVQFHEGLETVVDDSLCPAEEKPLSLVPCVVNVCPLGQLFFLSSEEEDARSLQPLESLGHVQQENQTVYVWSPVAGECSVSCGRGEAFLCCREVLLGCRCEFSTWEPQGPPALSLSTVLRVAVITIFLKQVTPAGPCSSSCGLGLAVQLVTCVQTLHGQEVLQEEHLCPVAEKPLTSVPCVIRACSYEWSFSEWSQCSTSCGNGIQTRQDFCLSSLTHKPVNPLFCRRFPKAVVVRGCSAGPCPEQEGTLSPGAQLQPVTAATHLTAAAAATEHRYKELDVSQSAGPPEQTKPGGGEEDTAKRSVCGNLFLSASGIINMTGVESRDCTVAIGRPLREEISVTILESSLNCSAGELLLFSGRMMWRTGCRKLPLSLINSRTNTLIVKQRVVLPGNGVILQYNSRTAQPPHKFADQLFGPQGEIVNPVQLPGERQEVVCRTFITVAPRQRISIRALNTHLGPEGNHTHFNYILVRDVSTMKTVVFHGKQQFLWQSTGSQAEIEFHENSSLAALLCHKVRSGVSNQCPLLSAVLFPAGKGVFIQPGWICAQLI</sequence>
<dbReference type="GO" id="GO:0030198">
    <property type="term" value="P:extracellular matrix organization"/>
    <property type="evidence" value="ECO:0007669"/>
    <property type="project" value="InterPro"/>
</dbReference>
<reference evidence="17" key="2">
    <citation type="submission" date="2025-08" db="UniProtKB">
        <authorList>
            <consortium name="Ensembl"/>
        </authorList>
    </citation>
    <scope>IDENTIFICATION</scope>
</reference>
<dbReference type="GO" id="GO:0004222">
    <property type="term" value="F:metalloendopeptidase activity"/>
    <property type="evidence" value="ECO:0007669"/>
    <property type="project" value="InterPro"/>
</dbReference>
<feature type="binding site" evidence="11">
    <location>
        <position position="375"/>
    </location>
    <ligand>
        <name>Ca(2+)</name>
        <dbReference type="ChEBI" id="CHEBI:29108"/>
        <label>1</label>
    </ligand>
</feature>